<keyword evidence="5 7" id="KW-0472">Membrane</keyword>
<comment type="caution">
    <text evidence="8">The sequence shown here is derived from an EMBL/GenBank/DDBJ whole genome shotgun (WGS) entry which is preliminary data.</text>
</comment>
<keyword evidence="9" id="KW-1185">Reference proteome</keyword>
<keyword evidence="3 7" id="KW-0812">Transmembrane</keyword>
<feature type="transmembrane region" description="Helical" evidence="7">
    <location>
        <begin position="69"/>
        <end position="90"/>
    </location>
</feature>
<dbReference type="InterPro" id="IPR036259">
    <property type="entry name" value="MFS_trans_sf"/>
</dbReference>
<reference evidence="8" key="1">
    <citation type="submission" date="2020-09" db="EMBL/GenBank/DDBJ databases">
        <authorList>
            <person name="Kikuchi T."/>
        </authorList>
    </citation>
    <scope>NUCLEOTIDE SEQUENCE</scope>
    <source>
        <strain evidence="8">SH1</strain>
    </source>
</reference>
<protein>
    <recommendedName>
        <fullName evidence="10">MFS domain-containing protein</fullName>
    </recommendedName>
</protein>
<dbReference type="PANTHER" id="PTHR23510">
    <property type="entry name" value="INNER MEMBRANE TRANSPORT PROTEIN YAJR"/>
    <property type="match status" value="1"/>
</dbReference>
<keyword evidence="4 7" id="KW-1133">Transmembrane helix</keyword>
<dbReference type="GO" id="GO:0005765">
    <property type="term" value="C:lysosomal membrane"/>
    <property type="evidence" value="ECO:0007669"/>
    <property type="project" value="TreeGrafter"/>
</dbReference>
<dbReference type="CDD" id="cd17326">
    <property type="entry name" value="MFS_MFSD8"/>
    <property type="match status" value="1"/>
</dbReference>
<evidence type="ECO:0000256" key="4">
    <source>
        <dbReference type="ARBA" id="ARBA00022989"/>
    </source>
</evidence>
<evidence type="ECO:0008006" key="10">
    <source>
        <dbReference type="Google" id="ProtNLM"/>
    </source>
</evidence>
<dbReference type="AlphaFoldDB" id="A0A811LRC9"/>
<evidence type="ECO:0000313" key="9">
    <source>
        <dbReference type="Proteomes" id="UP000614601"/>
    </source>
</evidence>
<name>A0A811LRC9_9BILA</name>
<gene>
    <name evidence="8" type="ORF">BOKJ2_LOCUS14027</name>
</gene>
<feature type="transmembrane region" description="Helical" evidence="7">
    <location>
        <begin position="472"/>
        <end position="490"/>
    </location>
</feature>
<feature type="transmembrane region" description="Helical" evidence="7">
    <location>
        <begin position="340"/>
        <end position="360"/>
    </location>
</feature>
<sequence length="579" mass="64460">MTAKSQVYVVNEDAASKDAIIADDTPKTPWKSIYLIGVLALCTAIQFSLYFSSMWPYLQLLDPTVTEEFYGYVVAVYSAGLIIAAPLIGLWSNKVKNIRTPVRFCICLQLAGNLLYFFAQTLPFGRKFAVMFARFFVGAACCHSGLLKAYAATASVSADRSRAMAIFTGGVAFGLTIGPGLQLIFVPLGFPGFKLFNLLQINMYTTPPLAAMFLNSTALFIMTFVFEETYAGLAGGSSNEAVKDKEAEKEIRKAKEIKIPPFDKLALVLCHLGRFTQTFTFTALETIGTAYAMTIFAWTKKEAVTYVAISYSFMSVVEFVAYALFVFAKLDRWLKLRFHCLCGFAGLIILHLITFSWPFLPGELVTYTNKDMERHLNMSAPEPVGCNMDRLSWCTYTKPVNVWVYNVSFVLIVGVSYCVINITLETLFSKVLGPRRQAAHQGFLEMTEGAARFSGPVLISSLYTIFGPRAAWIAEITVLSTAVTLWLVFYKRLVPLKMPVHPSVENKDKDAQSTDESLTDDEEHLMRETDPDVASVLGYVGLHRAGSVSLGKRVFDRASVRSSMRSNFRKSIRDTMIKE</sequence>
<dbReference type="EMBL" id="CAJFCW020000006">
    <property type="protein sequence ID" value="CAG9127612.1"/>
    <property type="molecule type" value="Genomic_DNA"/>
</dbReference>
<evidence type="ECO:0000256" key="5">
    <source>
        <dbReference type="ARBA" id="ARBA00023136"/>
    </source>
</evidence>
<feature type="transmembrane region" description="Helical" evidence="7">
    <location>
        <begin position="403"/>
        <end position="428"/>
    </location>
</feature>
<dbReference type="Gene3D" id="1.20.1250.20">
    <property type="entry name" value="MFS general substrate transporter like domains"/>
    <property type="match status" value="1"/>
</dbReference>
<evidence type="ECO:0000256" key="1">
    <source>
        <dbReference type="ARBA" id="ARBA00004127"/>
    </source>
</evidence>
<comment type="subcellular location">
    <subcellularLocation>
        <location evidence="1">Endomembrane system</location>
        <topology evidence="1">Multi-pass membrane protein</topology>
    </subcellularLocation>
</comment>
<dbReference type="SUPFAM" id="SSF103473">
    <property type="entry name" value="MFS general substrate transporter"/>
    <property type="match status" value="1"/>
</dbReference>
<dbReference type="Proteomes" id="UP000614601">
    <property type="component" value="Unassembled WGS sequence"/>
</dbReference>
<dbReference type="PANTHER" id="PTHR23510:SF3">
    <property type="entry name" value="MAJOR FACILITATOR SUPERFAMILY DOMAIN-CONTAINING PROTEIN 8"/>
    <property type="match status" value="1"/>
</dbReference>
<evidence type="ECO:0000256" key="7">
    <source>
        <dbReference type="SAM" id="Phobius"/>
    </source>
</evidence>
<feature type="transmembrane region" description="Helical" evidence="7">
    <location>
        <begin position="208"/>
        <end position="226"/>
    </location>
</feature>
<feature type="transmembrane region" description="Helical" evidence="7">
    <location>
        <begin position="304"/>
        <end position="328"/>
    </location>
</feature>
<evidence type="ECO:0000256" key="3">
    <source>
        <dbReference type="ARBA" id="ARBA00022692"/>
    </source>
</evidence>
<dbReference type="InterPro" id="IPR011701">
    <property type="entry name" value="MFS"/>
</dbReference>
<feature type="transmembrane region" description="Helical" evidence="7">
    <location>
        <begin position="131"/>
        <end position="151"/>
    </location>
</feature>
<proteinExistence type="predicted"/>
<dbReference type="GO" id="GO:0012505">
    <property type="term" value="C:endomembrane system"/>
    <property type="evidence" value="ECO:0007669"/>
    <property type="project" value="UniProtKB-SubCell"/>
</dbReference>
<dbReference type="Proteomes" id="UP000783686">
    <property type="component" value="Unassembled WGS sequence"/>
</dbReference>
<dbReference type="Pfam" id="PF07690">
    <property type="entry name" value="MFS_1"/>
    <property type="match status" value="1"/>
</dbReference>
<accession>A0A811LRC9</accession>
<dbReference type="EMBL" id="CAJFDH010000006">
    <property type="protein sequence ID" value="CAD5230221.1"/>
    <property type="molecule type" value="Genomic_DNA"/>
</dbReference>
<keyword evidence="2" id="KW-0813">Transport</keyword>
<evidence type="ECO:0000256" key="2">
    <source>
        <dbReference type="ARBA" id="ARBA00022448"/>
    </source>
</evidence>
<feature type="region of interest" description="Disordered" evidence="6">
    <location>
        <begin position="504"/>
        <end position="525"/>
    </location>
</feature>
<feature type="transmembrane region" description="Helical" evidence="7">
    <location>
        <begin position="102"/>
        <end position="119"/>
    </location>
</feature>
<dbReference type="InterPro" id="IPR051068">
    <property type="entry name" value="MFS_Domain-Containing_Protein"/>
</dbReference>
<dbReference type="GO" id="GO:0022857">
    <property type="term" value="F:transmembrane transporter activity"/>
    <property type="evidence" value="ECO:0007669"/>
    <property type="project" value="InterPro"/>
</dbReference>
<evidence type="ECO:0000256" key="6">
    <source>
        <dbReference type="SAM" id="MobiDB-lite"/>
    </source>
</evidence>
<dbReference type="OrthoDB" id="370281at2759"/>
<feature type="transmembrane region" description="Helical" evidence="7">
    <location>
        <begin position="33"/>
        <end position="57"/>
    </location>
</feature>
<organism evidence="8 9">
    <name type="scientific">Bursaphelenchus okinawaensis</name>
    <dbReference type="NCBI Taxonomy" id="465554"/>
    <lineage>
        <taxon>Eukaryota</taxon>
        <taxon>Metazoa</taxon>
        <taxon>Ecdysozoa</taxon>
        <taxon>Nematoda</taxon>
        <taxon>Chromadorea</taxon>
        <taxon>Rhabditida</taxon>
        <taxon>Tylenchina</taxon>
        <taxon>Tylenchomorpha</taxon>
        <taxon>Aphelenchoidea</taxon>
        <taxon>Aphelenchoididae</taxon>
        <taxon>Bursaphelenchus</taxon>
    </lineage>
</organism>
<feature type="transmembrane region" description="Helical" evidence="7">
    <location>
        <begin position="163"/>
        <end position="188"/>
    </location>
</feature>
<evidence type="ECO:0000313" key="8">
    <source>
        <dbReference type="EMBL" id="CAD5230221.1"/>
    </source>
</evidence>